<dbReference type="Pfam" id="PF00152">
    <property type="entry name" value="tRNA-synt_2"/>
    <property type="match status" value="2"/>
</dbReference>
<keyword evidence="4" id="KW-0547">Nucleotide-binding</keyword>
<keyword evidence="5" id="KW-0067">ATP-binding</keyword>
<evidence type="ECO:0000256" key="1">
    <source>
        <dbReference type="ARBA" id="ARBA00008226"/>
    </source>
</evidence>
<gene>
    <name evidence="10" type="ORF">RRG08_035080</name>
</gene>
<reference evidence="10" key="1">
    <citation type="journal article" date="2023" name="G3 (Bethesda)">
        <title>A reference genome for the long-term kleptoplast-retaining sea slug Elysia crispata morphotype clarki.</title>
        <authorList>
            <person name="Eastman K.E."/>
            <person name="Pendleton A.L."/>
            <person name="Shaikh M.A."/>
            <person name="Suttiyut T."/>
            <person name="Ogas R."/>
            <person name="Tomko P."/>
            <person name="Gavelis G."/>
            <person name="Widhalm J.R."/>
            <person name="Wisecaver J.H."/>
        </authorList>
    </citation>
    <scope>NUCLEOTIDE SEQUENCE</scope>
    <source>
        <strain evidence="10">ECLA1</strain>
    </source>
</reference>
<evidence type="ECO:0000256" key="6">
    <source>
        <dbReference type="ARBA" id="ARBA00022917"/>
    </source>
</evidence>
<dbReference type="CDD" id="cd04318">
    <property type="entry name" value="EcAsnRS_like_N"/>
    <property type="match status" value="1"/>
</dbReference>
<dbReference type="GO" id="GO:0005739">
    <property type="term" value="C:mitochondrion"/>
    <property type="evidence" value="ECO:0007669"/>
    <property type="project" value="TreeGrafter"/>
</dbReference>
<dbReference type="AlphaFoldDB" id="A0AAE0ZSN9"/>
<dbReference type="GO" id="GO:0005524">
    <property type="term" value="F:ATP binding"/>
    <property type="evidence" value="ECO:0007669"/>
    <property type="project" value="UniProtKB-KW"/>
</dbReference>
<dbReference type="InterPro" id="IPR004365">
    <property type="entry name" value="NA-bd_OB_tRNA"/>
</dbReference>
<dbReference type="Pfam" id="PF01336">
    <property type="entry name" value="tRNA_anti-codon"/>
    <property type="match status" value="1"/>
</dbReference>
<dbReference type="SUPFAM" id="SSF50249">
    <property type="entry name" value="Nucleic acid-binding proteins"/>
    <property type="match status" value="1"/>
</dbReference>
<dbReference type="EC" id="6.1.1.22" evidence="2"/>
<dbReference type="InterPro" id="IPR045864">
    <property type="entry name" value="aa-tRNA-synth_II/BPL/LPL"/>
</dbReference>
<name>A0AAE0ZSN9_9GAST</name>
<feature type="compositionally biased region" description="Acidic residues" evidence="8">
    <location>
        <begin position="263"/>
        <end position="274"/>
    </location>
</feature>
<organism evidence="10 11">
    <name type="scientific">Elysia crispata</name>
    <name type="common">lettuce slug</name>
    <dbReference type="NCBI Taxonomy" id="231223"/>
    <lineage>
        <taxon>Eukaryota</taxon>
        <taxon>Metazoa</taxon>
        <taxon>Spiralia</taxon>
        <taxon>Lophotrochozoa</taxon>
        <taxon>Mollusca</taxon>
        <taxon>Gastropoda</taxon>
        <taxon>Heterobranchia</taxon>
        <taxon>Euthyneura</taxon>
        <taxon>Panpulmonata</taxon>
        <taxon>Sacoglossa</taxon>
        <taxon>Placobranchoidea</taxon>
        <taxon>Plakobranchidae</taxon>
        <taxon>Elysia</taxon>
    </lineage>
</organism>
<dbReference type="NCBIfam" id="NF003037">
    <property type="entry name" value="PRK03932.1"/>
    <property type="match status" value="1"/>
</dbReference>
<dbReference type="Proteomes" id="UP001283361">
    <property type="component" value="Unassembled WGS sequence"/>
</dbReference>
<dbReference type="GO" id="GO:0003676">
    <property type="term" value="F:nucleic acid binding"/>
    <property type="evidence" value="ECO:0007669"/>
    <property type="project" value="InterPro"/>
</dbReference>
<dbReference type="EMBL" id="JAWDGP010003399">
    <property type="protein sequence ID" value="KAK3774652.1"/>
    <property type="molecule type" value="Genomic_DNA"/>
</dbReference>
<dbReference type="PANTHER" id="PTHR22594">
    <property type="entry name" value="ASPARTYL/LYSYL-TRNA SYNTHETASE"/>
    <property type="match status" value="1"/>
</dbReference>
<dbReference type="InterPro" id="IPR002312">
    <property type="entry name" value="Asp/Asn-tRNA-synth_IIb"/>
</dbReference>
<evidence type="ECO:0000256" key="5">
    <source>
        <dbReference type="ARBA" id="ARBA00022840"/>
    </source>
</evidence>
<proteinExistence type="inferred from homology"/>
<dbReference type="PANTHER" id="PTHR22594:SF34">
    <property type="entry name" value="ASPARAGINE--TRNA LIGASE, MITOCHONDRIAL-RELATED"/>
    <property type="match status" value="1"/>
</dbReference>
<dbReference type="Gene3D" id="2.40.50.140">
    <property type="entry name" value="Nucleic acid-binding proteins"/>
    <property type="match status" value="1"/>
</dbReference>
<dbReference type="InterPro" id="IPR004522">
    <property type="entry name" value="Asn-tRNA-ligase"/>
</dbReference>
<dbReference type="InterPro" id="IPR004364">
    <property type="entry name" value="Aa-tRNA-synt_II"/>
</dbReference>
<sequence>MDKTREAWRSFSQRGYIPTSPLQHSHLRESHMTSKRTILNKMVSPMVCRVILLRVNKYLSRSRSRNLTIFSQRNSYYTVKKALELRIGNGDKEPDICIKGWVKNLQNHKGVMFMHVNDGTGAQHLQVIVPQPLADTVDATFGSCVEVKGVLKESLGKGQRVELLSSSVEVIGPCDPYEFPIKQRARHSPQYTRDYLHFRPKSNLFSALLRIRNVASMAVHSFFQDNEFMFIHTPILVTNDCEGGCEVFQVEPLFTGASNSSDSDSDIEETESDDISSGPQSVSISSATSAQSSGEKYFFGQPVYLTVSGQLHLEVMTGALTKVYNFGPCFRAENSHGSFHLSEFYMVEAELAFINHLNDLLKVMENFVKHVYKAVMNGCPDDVALFSKFVAPPGHKDSVSKMFESDFERLSYNEAIKMLQNSDYNFKSQVSWGSDLGKEHEMYLAEAVGGRPVFVTDYPAALKPFYALRNEDWQTVAASDLLMPGVGELCGSSLREHRLDILKQVITNSEGMLDQMPWYIQLREFGSCPHGGFGLGFERLLVAILGASSVKDVIPFPRWTGRCRT</sequence>
<feature type="region of interest" description="Disordered" evidence="8">
    <location>
        <begin position="256"/>
        <end position="285"/>
    </location>
</feature>
<evidence type="ECO:0000313" key="11">
    <source>
        <dbReference type="Proteomes" id="UP001283361"/>
    </source>
</evidence>
<keyword evidence="11" id="KW-1185">Reference proteome</keyword>
<accession>A0AAE0ZSN9</accession>
<protein>
    <recommendedName>
        <fullName evidence="2">asparagine--tRNA ligase</fullName>
        <ecNumber evidence="2">6.1.1.22</ecNumber>
    </recommendedName>
</protein>
<evidence type="ECO:0000256" key="2">
    <source>
        <dbReference type="ARBA" id="ARBA00012816"/>
    </source>
</evidence>
<dbReference type="CDD" id="cd00776">
    <property type="entry name" value="AsxRS_core"/>
    <property type="match status" value="1"/>
</dbReference>
<evidence type="ECO:0000256" key="7">
    <source>
        <dbReference type="ARBA" id="ARBA00023146"/>
    </source>
</evidence>
<feature type="compositionally biased region" description="Low complexity" evidence="8">
    <location>
        <begin position="275"/>
        <end position="285"/>
    </location>
</feature>
<keyword evidence="3" id="KW-0436">Ligase</keyword>
<keyword evidence="7" id="KW-0030">Aminoacyl-tRNA synthetase</keyword>
<dbReference type="GO" id="GO:0004816">
    <property type="term" value="F:asparagine-tRNA ligase activity"/>
    <property type="evidence" value="ECO:0007669"/>
    <property type="project" value="UniProtKB-EC"/>
</dbReference>
<dbReference type="PRINTS" id="PR01042">
    <property type="entry name" value="TRNASYNTHASP"/>
</dbReference>
<dbReference type="GO" id="GO:0006421">
    <property type="term" value="P:asparaginyl-tRNA aminoacylation"/>
    <property type="evidence" value="ECO:0007669"/>
    <property type="project" value="InterPro"/>
</dbReference>
<evidence type="ECO:0000256" key="4">
    <source>
        <dbReference type="ARBA" id="ARBA00022741"/>
    </source>
</evidence>
<dbReference type="NCBIfam" id="TIGR00457">
    <property type="entry name" value="asnS"/>
    <property type="match status" value="1"/>
</dbReference>
<evidence type="ECO:0000256" key="3">
    <source>
        <dbReference type="ARBA" id="ARBA00022598"/>
    </source>
</evidence>
<dbReference type="PROSITE" id="PS50862">
    <property type="entry name" value="AA_TRNA_LIGASE_II"/>
    <property type="match status" value="1"/>
</dbReference>
<dbReference type="Gene3D" id="3.30.930.10">
    <property type="entry name" value="Bira Bifunctional Protein, Domain 2"/>
    <property type="match status" value="1"/>
</dbReference>
<dbReference type="InterPro" id="IPR006195">
    <property type="entry name" value="aa-tRNA-synth_II"/>
</dbReference>
<feature type="domain" description="Aminoacyl-transfer RNA synthetases class-II family profile" evidence="9">
    <location>
        <begin position="209"/>
        <end position="555"/>
    </location>
</feature>
<comment type="similarity">
    <text evidence="1">Belongs to the class-II aminoacyl-tRNA synthetase family.</text>
</comment>
<evidence type="ECO:0000259" key="9">
    <source>
        <dbReference type="PROSITE" id="PS50862"/>
    </source>
</evidence>
<keyword evidence="6" id="KW-0648">Protein biosynthesis</keyword>
<evidence type="ECO:0000256" key="8">
    <source>
        <dbReference type="SAM" id="MobiDB-lite"/>
    </source>
</evidence>
<comment type="caution">
    <text evidence="10">The sequence shown here is derived from an EMBL/GenBank/DDBJ whole genome shotgun (WGS) entry which is preliminary data.</text>
</comment>
<evidence type="ECO:0000313" key="10">
    <source>
        <dbReference type="EMBL" id="KAK3774652.1"/>
    </source>
</evidence>
<dbReference type="InterPro" id="IPR012340">
    <property type="entry name" value="NA-bd_OB-fold"/>
</dbReference>
<dbReference type="SUPFAM" id="SSF55681">
    <property type="entry name" value="Class II aaRS and biotin synthetases"/>
    <property type="match status" value="1"/>
</dbReference>